<dbReference type="AlphaFoldDB" id="A0A068X1H9"/>
<protein>
    <submittedName>
        <fullName evidence="1 3">Uncharacterized protein</fullName>
    </submittedName>
</protein>
<dbReference type="Proteomes" id="UP000492820">
    <property type="component" value="Unassembled WGS sequence"/>
</dbReference>
<name>A0A068X1H9_ECHGR</name>
<reference evidence="1" key="2">
    <citation type="submission" date="2014-06" db="EMBL/GenBank/DDBJ databases">
        <authorList>
            <person name="Aslett M."/>
        </authorList>
    </citation>
    <scope>NUCLEOTIDE SEQUENCE</scope>
</reference>
<evidence type="ECO:0000313" key="2">
    <source>
        <dbReference type="Proteomes" id="UP000492820"/>
    </source>
</evidence>
<proteinExistence type="predicted"/>
<reference evidence="1 2" key="1">
    <citation type="journal article" date="2013" name="Nature">
        <title>The genomes of four tapeworm species reveal adaptations to parasitism.</title>
        <authorList>
            <person name="Tsai I.J."/>
            <person name="Zarowiecki M."/>
            <person name="Holroyd N."/>
            <person name="Garciarrubio A."/>
            <person name="Sanchez-Flores A."/>
            <person name="Brooks K.L."/>
            <person name="Tracey A."/>
            <person name="Bobes R.J."/>
            <person name="Fragoso G."/>
            <person name="Sciutto E."/>
            <person name="Aslett M."/>
            <person name="Beasley H."/>
            <person name="Bennett H.M."/>
            <person name="Cai J."/>
            <person name="Camicia F."/>
            <person name="Clark R."/>
            <person name="Cucher M."/>
            <person name="De Silva N."/>
            <person name="Day T.A."/>
            <person name="Deplazes P."/>
            <person name="Estrada K."/>
            <person name="Fernandez C."/>
            <person name="Holland P.W."/>
            <person name="Hou J."/>
            <person name="Hu S."/>
            <person name="Huckvale T."/>
            <person name="Hung S.S."/>
            <person name="Kamenetzky L."/>
            <person name="Keane J.A."/>
            <person name="Kiss F."/>
            <person name="Koziol U."/>
            <person name="Lambert O."/>
            <person name="Liu K."/>
            <person name="Luo X."/>
            <person name="Luo Y."/>
            <person name="Macchiaroli N."/>
            <person name="Nichol S."/>
            <person name="Paps J."/>
            <person name="Parkinson J."/>
            <person name="Pouchkina-Stantcheva N."/>
            <person name="Riddiford N."/>
            <person name="Rosenzvit M."/>
            <person name="Salinas G."/>
            <person name="Wasmuth J.D."/>
            <person name="Zamanian M."/>
            <person name="Zheng Y."/>
            <person name="Cai X."/>
            <person name="Soberon X."/>
            <person name="Olson P.D."/>
            <person name="Laclette J.P."/>
            <person name="Brehm K."/>
            <person name="Berriman M."/>
            <person name="Garciarrubio A."/>
            <person name="Bobes R.J."/>
            <person name="Fragoso G."/>
            <person name="Sanchez-Flores A."/>
            <person name="Estrada K."/>
            <person name="Cevallos M.A."/>
            <person name="Morett E."/>
            <person name="Gonzalez V."/>
            <person name="Portillo T."/>
            <person name="Ochoa-Leyva A."/>
            <person name="Jose M.V."/>
            <person name="Sciutto E."/>
            <person name="Landa A."/>
            <person name="Jimenez L."/>
            <person name="Valdes V."/>
            <person name="Carrero J.C."/>
            <person name="Larralde C."/>
            <person name="Morales-Montor J."/>
            <person name="Limon-Lason J."/>
            <person name="Soberon X."/>
            <person name="Laclette J.P."/>
        </authorList>
    </citation>
    <scope>NUCLEOTIDE SEQUENCE [LARGE SCALE GENOMIC DNA]</scope>
</reference>
<organism evidence="1">
    <name type="scientific">Echinococcus granulosus</name>
    <name type="common">Hydatid tapeworm</name>
    <dbReference type="NCBI Taxonomy" id="6210"/>
    <lineage>
        <taxon>Eukaryota</taxon>
        <taxon>Metazoa</taxon>
        <taxon>Spiralia</taxon>
        <taxon>Lophotrochozoa</taxon>
        <taxon>Platyhelminthes</taxon>
        <taxon>Cestoda</taxon>
        <taxon>Eucestoda</taxon>
        <taxon>Cyclophyllidea</taxon>
        <taxon>Taeniidae</taxon>
        <taxon>Echinococcus</taxon>
        <taxon>Echinococcus granulosus group</taxon>
    </lineage>
</organism>
<evidence type="ECO:0000313" key="1">
    <source>
        <dbReference type="EMBL" id="CDS23782.1"/>
    </source>
</evidence>
<sequence length="108" mass="11585">MGSETQMVGIACFEPSQMASLSIEESEGTASHCLVWSGHLVNGRNRLAAKRDKLAAPSPSPQRVLSSVAAFACISSPPSFRPTMAHVYVQTFEASFNFFVPPNSLPTL</sequence>
<gene>
    <name evidence="1" type="ORF">EgrG_002046100</name>
</gene>
<reference evidence="3" key="3">
    <citation type="submission" date="2020-10" db="UniProtKB">
        <authorList>
            <consortium name="WormBaseParasite"/>
        </authorList>
    </citation>
    <scope>IDENTIFICATION</scope>
</reference>
<evidence type="ECO:0000313" key="3">
    <source>
        <dbReference type="WBParaSite" id="EgrG_002046100"/>
    </source>
</evidence>
<accession>A0A068X1H9</accession>
<dbReference type="EMBL" id="LK028594">
    <property type="protein sequence ID" value="CDS23782.1"/>
    <property type="molecule type" value="Genomic_DNA"/>
</dbReference>
<dbReference type="WBParaSite" id="EgrG_002046100">
    <property type="protein sequence ID" value="EgrG_002046100"/>
    <property type="gene ID" value="EgrG_002046100"/>
</dbReference>